<feature type="modified residue" description="Phosphohistidine" evidence="2">
    <location>
        <position position="43"/>
    </location>
</feature>
<keyword evidence="5" id="KW-1185">Reference proteome</keyword>
<dbReference type="RefSeq" id="WP_247234151.1">
    <property type="nucleotide sequence ID" value="NZ_JALKHS010000018.1"/>
</dbReference>
<name>A0ABT0E155_9SPHN</name>
<sequence length="91" mass="9648">MSGMERQMQEMRQRFQQRAASDRAAIEAALAAGDCPRLLQLAHGLAGVAGIFGYGEISSSASALEEAVDADAEDEKVRLLTQALIGALDRA</sequence>
<gene>
    <name evidence="4" type="ORF">MU848_16075</name>
</gene>
<evidence type="ECO:0000256" key="1">
    <source>
        <dbReference type="ARBA" id="ARBA00023012"/>
    </source>
</evidence>
<dbReference type="Pfam" id="PF01627">
    <property type="entry name" value="Hpt"/>
    <property type="match status" value="1"/>
</dbReference>
<dbReference type="InterPro" id="IPR036641">
    <property type="entry name" value="HPT_dom_sf"/>
</dbReference>
<evidence type="ECO:0000259" key="3">
    <source>
        <dbReference type="PROSITE" id="PS50894"/>
    </source>
</evidence>
<dbReference type="InterPro" id="IPR008207">
    <property type="entry name" value="Sig_transdc_His_kin_Hpt_dom"/>
</dbReference>
<comment type="caution">
    <text evidence="4">The sequence shown here is derived from an EMBL/GenBank/DDBJ whole genome shotgun (WGS) entry which is preliminary data.</text>
</comment>
<proteinExistence type="predicted"/>
<organism evidence="4 5">
    <name type="scientific">Sphingobium agri</name>
    <dbReference type="NCBI Taxonomy" id="2933566"/>
    <lineage>
        <taxon>Bacteria</taxon>
        <taxon>Pseudomonadati</taxon>
        <taxon>Pseudomonadota</taxon>
        <taxon>Alphaproteobacteria</taxon>
        <taxon>Sphingomonadales</taxon>
        <taxon>Sphingomonadaceae</taxon>
        <taxon>Sphingobium</taxon>
    </lineage>
</organism>
<protein>
    <submittedName>
        <fullName evidence="4">Hpt domain-containing protein</fullName>
    </submittedName>
</protein>
<reference evidence="4 5" key="1">
    <citation type="submission" date="2022-04" db="EMBL/GenBank/DDBJ databases">
        <authorList>
            <person name="Huq M.A."/>
        </authorList>
    </citation>
    <scope>NUCLEOTIDE SEQUENCE [LARGE SCALE GENOMIC DNA]</scope>
    <source>
        <strain evidence="4 5">MAH-33</strain>
    </source>
</reference>
<keyword evidence="1" id="KW-0902">Two-component regulatory system</keyword>
<evidence type="ECO:0000256" key="2">
    <source>
        <dbReference type="PROSITE-ProRule" id="PRU00110"/>
    </source>
</evidence>
<dbReference type="PROSITE" id="PS50894">
    <property type="entry name" value="HPT"/>
    <property type="match status" value="1"/>
</dbReference>
<accession>A0ABT0E155</accession>
<dbReference type="Proteomes" id="UP001203512">
    <property type="component" value="Unassembled WGS sequence"/>
</dbReference>
<dbReference type="Gene3D" id="1.20.120.160">
    <property type="entry name" value="HPT domain"/>
    <property type="match status" value="1"/>
</dbReference>
<dbReference type="EMBL" id="JALKHS010000018">
    <property type="protein sequence ID" value="MCK0533107.1"/>
    <property type="molecule type" value="Genomic_DNA"/>
</dbReference>
<evidence type="ECO:0000313" key="4">
    <source>
        <dbReference type="EMBL" id="MCK0533107.1"/>
    </source>
</evidence>
<keyword evidence="2" id="KW-0597">Phosphoprotein</keyword>
<feature type="domain" description="HPt" evidence="3">
    <location>
        <begin position="4"/>
        <end position="91"/>
    </location>
</feature>
<dbReference type="SUPFAM" id="SSF47226">
    <property type="entry name" value="Histidine-containing phosphotransfer domain, HPT domain"/>
    <property type="match status" value="1"/>
</dbReference>
<evidence type="ECO:0000313" key="5">
    <source>
        <dbReference type="Proteomes" id="UP001203512"/>
    </source>
</evidence>